<dbReference type="Gene3D" id="3.40.50.300">
    <property type="entry name" value="P-loop containing nucleotide triphosphate hydrolases"/>
    <property type="match status" value="1"/>
</dbReference>
<dbReference type="InterPro" id="IPR005225">
    <property type="entry name" value="Small_GTP-bd"/>
</dbReference>
<keyword evidence="7 10" id="KW-0342">GTP-binding</keyword>
<accession>A0A5C8NL37</accession>
<comment type="function">
    <text evidence="10">Necessary for normal cell division and for the maintenance of normal septation.</text>
</comment>
<dbReference type="GO" id="GO:0000917">
    <property type="term" value="P:division septum assembly"/>
    <property type="evidence" value="ECO:0007669"/>
    <property type="project" value="UniProtKB-KW"/>
</dbReference>
<evidence type="ECO:0000256" key="8">
    <source>
        <dbReference type="ARBA" id="ARBA00023210"/>
    </source>
</evidence>
<dbReference type="OrthoDB" id="9804921at2"/>
<comment type="similarity">
    <text evidence="2 10">Belongs to the TRAFAC class TrmE-Era-EngA-EngB-Septin-like GTPase superfamily. EngB GTPase family.</text>
</comment>
<organism evidence="12 13">
    <name type="scientific">Cerasibacillus terrae</name>
    <dbReference type="NCBI Taxonomy" id="2498845"/>
    <lineage>
        <taxon>Bacteria</taxon>
        <taxon>Bacillati</taxon>
        <taxon>Bacillota</taxon>
        <taxon>Bacilli</taxon>
        <taxon>Bacillales</taxon>
        <taxon>Bacillaceae</taxon>
        <taxon>Cerasibacillus</taxon>
    </lineage>
</organism>
<keyword evidence="5 10" id="KW-0547">Nucleotide-binding</keyword>
<dbReference type="InterPro" id="IPR006073">
    <property type="entry name" value="GTP-bd"/>
</dbReference>
<reference evidence="12 13" key="1">
    <citation type="submission" date="2019-06" db="EMBL/GenBank/DDBJ databases">
        <title>Cerasibacillus sp. nov., isolated from maize field.</title>
        <authorList>
            <person name="Lin S.-Y."/>
            <person name="Tsai C.-F."/>
            <person name="Young C.-C."/>
        </authorList>
    </citation>
    <scope>NUCLEOTIDE SEQUENCE [LARGE SCALE GENOMIC DNA]</scope>
    <source>
        <strain evidence="12 13">CC-CFT480</strain>
    </source>
</reference>
<dbReference type="InterPro" id="IPR030393">
    <property type="entry name" value="G_ENGB_dom"/>
</dbReference>
<dbReference type="AlphaFoldDB" id="A0A5C8NL37"/>
<evidence type="ECO:0000256" key="1">
    <source>
        <dbReference type="ARBA" id="ARBA00001946"/>
    </source>
</evidence>
<dbReference type="CDD" id="cd01876">
    <property type="entry name" value="YihA_EngB"/>
    <property type="match status" value="1"/>
</dbReference>
<dbReference type="PANTHER" id="PTHR11649:SF13">
    <property type="entry name" value="ENGB-TYPE G DOMAIN-CONTAINING PROTEIN"/>
    <property type="match status" value="1"/>
</dbReference>
<keyword evidence="13" id="KW-1185">Reference proteome</keyword>
<dbReference type="GO" id="GO:0005829">
    <property type="term" value="C:cytosol"/>
    <property type="evidence" value="ECO:0007669"/>
    <property type="project" value="TreeGrafter"/>
</dbReference>
<evidence type="ECO:0000256" key="7">
    <source>
        <dbReference type="ARBA" id="ARBA00023134"/>
    </source>
</evidence>
<keyword evidence="8 10" id="KW-0717">Septation</keyword>
<dbReference type="GO" id="GO:0046872">
    <property type="term" value="F:metal ion binding"/>
    <property type="evidence" value="ECO:0007669"/>
    <property type="project" value="UniProtKB-KW"/>
</dbReference>
<dbReference type="FunFam" id="3.40.50.300:FF:000098">
    <property type="entry name" value="Probable GTP-binding protein EngB"/>
    <property type="match status" value="1"/>
</dbReference>
<evidence type="ECO:0000256" key="2">
    <source>
        <dbReference type="ARBA" id="ARBA00009638"/>
    </source>
</evidence>
<comment type="cofactor">
    <cofactor evidence="1">
        <name>Mg(2+)</name>
        <dbReference type="ChEBI" id="CHEBI:18420"/>
    </cofactor>
</comment>
<evidence type="ECO:0000313" key="12">
    <source>
        <dbReference type="EMBL" id="TXL62564.1"/>
    </source>
</evidence>
<dbReference type="Pfam" id="PF01926">
    <property type="entry name" value="MMR_HSR1"/>
    <property type="match status" value="1"/>
</dbReference>
<evidence type="ECO:0000256" key="9">
    <source>
        <dbReference type="ARBA" id="ARBA00023306"/>
    </source>
</evidence>
<name>A0A5C8NL37_9BACI</name>
<dbReference type="InterPro" id="IPR019987">
    <property type="entry name" value="GTP-bd_ribosome_bio_YsxC"/>
</dbReference>
<dbReference type="GO" id="GO:0005525">
    <property type="term" value="F:GTP binding"/>
    <property type="evidence" value="ECO:0007669"/>
    <property type="project" value="UniProtKB-UniRule"/>
</dbReference>
<keyword evidence="3 10" id="KW-0132">Cell division</keyword>
<dbReference type="EMBL" id="VDUW01000009">
    <property type="protein sequence ID" value="TXL62564.1"/>
    <property type="molecule type" value="Genomic_DNA"/>
</dbReference>
<dbReference type="InterPro" id="IPR027417">
    <property type="entry name" value="P-loop_NTPase"/>
</dbReference>
<evidence type="ECO:0000313" key="13">
    <source>
        <dbReference type="Proteomes" id="UP000321574"/>
    </source>
</evidence>
<dbReference type="Proteomes" id="UP000321574">
    <property type="component" value="Unassembled WGS sequence"/>
</dbReference>
<comment type="caution">
    <text evidence="12">The sequence shown here is derived from an EMBL/GenBank/DDBJ whole genome shotgun (WGS) entry which is preliminary data.</text>
</comment>
<keyword evidence="6" id="KW-0460">Magnesium</keyword>
<dbReference type="HAMAP" id="MF_00321">
    <property type="entry name" value="GTPase_EngB"/>
    <property type="match status" value="1"/>
</dbReference>
<dbReference type="NCBIfam" id="TIGR00231">
    <property type="entry name" value="small_GTP"/>
    <property type="match status" value="1"/>
</dbReference>
<protein>
    <recommendedName>
        <fullName evidence="10">Probable GTP-binding protein EngB</fullName>
    </recommendedName>
</protein>
<feature type="domain" description="EngB-type G" evidence="11">
    <location>
        <begin position="22"/>
        <end position="193"/>
    </location>
</feature>
<evidence type="ECO:0000259" key="11">
    <source>
        <dbReference type="PROSITE" id="PS51706"/>
    </source>
</evidence>
<dbReference type="PANTHER" id="PTHR11649">
    <property type="entry name" value="MSS1/TRME-RELATED GTP-BINDING PROTEIN"/>
    <property type="match status" value="1"/>
</dbReference>
<dbReference type="SUPFAM" id="SSF52540">
    <property type="entry name" value="P-loop containing nucleoside triphosphate hydrolases"/>
    <property type="match status" value="1"/>
</dbReference>
<proteinExistence type="inferred from homology"/>
<evidence type="ECO:0000256" key="3">
    <source>
        <dbReference type="ARBA" id="ARBA00022618"/>
    </source>
</evidence>
<evidence type="ECO:0000256" key="4">
    <source>
        <dbReference type="ARBA" id="ARBA00022723"/>
    </source>
</evidence>
<dbReference type="RefSeq" id="WP_147668645.1">
    <property type="nucleotide sequence ID" value="NZ_VDUW01000009.1"/>
</dbReference>
<sequence length="193" mass="22342">MKVSRADFVISAVSEKQYPNDQLPEIALAGRSNVGKSSFINTLIQRKNLARTSAKPGKTQTLNYYRINEQFYFVDVPGYGYAKVSKQDRQKWANMMENYFEHREVLKAVLLIIDIRHDPTQNDIQMYDYLKYHQLPVIVVATKLDKIAKGKRTKHLQRAINLLELEKEDVMIPFSSQTGEGKNEAWQVVKSFL</sequence>
<dbReference type="PROSITE" id="PS51706">
    <property type="entry name" value="G_ENGB"/>
    <property type="match status" value="1"/>
</dbReference>
<gene>
    <name evidence="10" type="primary">engB</name>
    <name evidence="12" type="ORF">FHP05_12235</name>
</gene>
<keyword evidence="9 10" id="KW-0131">Cell cycle</keyword>
<dbReference type="NCBIfam" id="TIGR03598">
    <property type="entry name" value="GTPase_YsxC"/>
    <property type="match status" value="1"/>
</dbReference>
<evidence type="ECO:0000256" key="10">
    <source>
        <dbReference type="HAMAP-Rule" id="MF_00321"/>
    </source>
</evidence>
<evidence type="ECO:0000256" key="6">
    <source>
        <dbReference type="ARBA" id="ARBA00022842"/>
    </source>
</evidence>
<keyword evidence="4" id="KW-0479">Metal-binding</keyword>
<evidence type="ECO:0000256" key="5">
    <source>
        <dbReference type="ARBA" id="ARBA00022741"/>
    </source>
</evidence>